<comment type="catalytic activity">
    <reaction evidence="13">
        <text>uroporphyrinogen III + 4 H(+) = coproporphyrinogen III + 4 CO2</text>
        <dbReference type="Rhea" id="RHEA:19865"/>
        <dbReference type="ChEBI" id="CHEBI:15378"/>
        <dbReference type="ChEBI" id="CHEBI:16526"/>
        <dbReference type="ChEBI" id="CHEBI:57308"/>
        <dbReference type="ChEBI" id="CHEBI:57309"/>
        <dbReference type="EC" id="4.1.1.37"/>
    </reaction>
    <physiologicalReaction direction="left-to-right" evidence="13">
        <dbReference type="Rhea" id="RHEA:19866"/>
    </physiologicalReaction>
</comment>
<evidence type="ECO:0000256" key="9">
    <source>
        <dbReference type="ARBA" id="ARBA00022793"/>
    </source>
</evidence>
<dbReference type="PANTHER" id="PTHR21091:SF169">
    <property type="entry name" value="UROPORPHYRINOGEN DECARBOXYLASE"/>
    <property type="match status" value="1"/>
</dbReference>
<evidence type="ECO:0000256" key="6">
    <source>
        <dbReference type="ARBA" id="ARBA00012288"/>
    </source>
</evidence>
<dbReference type="Pfam" id="PF01208">
    <property type="entry name" value="URO-D"/>
    <property type="match status" value="1"/>
</dbReference>
<protein>
    <recommendedName>
        <fullName evidence="7 14">Uroporphyrinogen decarboxylase</fullName>
        <ecNumber evidence="6 14">4.1.1.37</ecNumber>
    </recommendedName>
</protein>
<dbReference type="NCBIfam" id="TIGR01464">
    <property type="entry name" value="hemE"/>
    <property type="match status" value="1"/>
</dbReference>
<feature type="domain" description="Uroporphyrinogen decarboxylase (URO-D)" evidence="16">
    <location>
        <begin position="27"/>
        <end position="36"/>
    </location>
</feature>
<comment type="pathway">
    <text evidence="3 14">Porphyrin-containing compound metabolism; protoporphyrin-IX biosynthesis; coproporphyrinogen-III from 5-aminolevulinate: step 4/4.</text>
</comment>
<evidence type="ECO:0000256" key="4">
    <source>
        <dbReference type="ARBA" id="ARBA00009935"/>
    </source>
</evidence>
<gene>
    <name evidence="18" type="ORF">PSYICH_LOCUS4546</name>
</gene>
<dbReference type="PROSITE" id="PS00907">
    <property type="entry name" value="UROD_2"/>
    <property type="match status" value="1"/>
</dbReference>
<dbReference type="Proteomes" id="UP001153636">
    <property type="component" value="Chromosome 14"/>
</dbReference>
<dbReference type="GO" id="GO:0004853">
    <property type="term" value="F:uroporphyrinogen decarboxylase activity"/>
    <property type="evidence" value="ECO:0007669"/>
    <property type="project" value="UniProtKB-EC"/>
</dbReference>
<comment type="similarity">
    <text evidence="4 15">Belongs to the uroporphyrinogen decarboxylase family.</text>
</comment>
<dbReference type="PANTHER" id="PTHR21091">
    <property type="entry name" value="METHYLTETRAHYDROFOLATE:HOMOCYSTEINE METHYLTRANSFERASE RELATED"/>
    <property type="match status" value="1"/>
</dbReference>
<dbReference type="EMBL" id="OV651826">
    <property type="protein sequence ID" value="CAH1103082.1"/>
    <property type="molecule type" value="Genomic_DNA"/>
</dbReference>
<dbReference type="HAMAP" id="MF_00218">
    <property type="entry name" value="URO_D"/>
    <property type="match status" value="1"/>
</dbReference>
<evidence type="ECO:0000256" key="13">
    <source>
        <dbReference type="ARBA" id="ARBA00048411"/>
    </source>
</evidence>
<dbReference type="OrthoDB" id="339900at2759"/>
<dbReference type="AlphaFoldDB" id="A0A9P0CQX9"/>
<dbReference type="InterPro" id="IPR006361">
    <property type="entry name" value="Uroporphyrinogen_deCO2ase_HemE"/>
</dbReference>
<dbReference type="InterPro" id="IPR038071">
    <property type="entry name" value="UROD/MetE-like_sf"/>
</dbReference>
<evidence type="ECO:0000256" key="10">
    <source>
        <dbReference type="ARBA" id="ARBA00023133"/>
    </source>
</evidence>
<comment type="subunit">
    <text evidence="5">Homodimer.</text>
</comment>
<evidence type="ECO:0000256" key="1">
    <source>
        <dbReference type="ARBA" id="ARBA00002448"/>
    </source>
</evidence>
<dbReference type="GO" id="GO:0005829">
    <property type="term" value="C:cytosol"/>
    <property type="evidence" value="ECO:0007669"/>
    <property type="project" value="UniProtKB-SubCell"/>
</dbReference>
<keyword evidence="12 14" id="KW-0627">Porphyrin biosynthesis</keyword>
<evidence type="ECO:0000256" key="14">
    <source>
        <dbReference type="RuleBase" id="RU000554"/>
    </source>
</evidence>
<evidence type="ECO:0000256" key="8">
    <source>
        <dbReference type="ARBA" id="ARBA00022490"/>
    </source>
</evidence>
<dbReference type="FunFam" id="3.20.20.210:FF:000001">
    <property type="entry name" value="Uroporphyrinogen decarboxylase"/>
    <property type="match status" value="1"/>
</dbReference>
<evidence type="ECO:0000256" key="11">
    <source>
        <dbReference type="ARBA" id="ARBA00023239"/>
    </source>
</evidence>
<evidence type="ECO:0000256" key="15">
    <source>
        <dbReference type="RuleBase" id="RU004169"/>
    </source>
</evidence>
<name>A0A9P0CQX9_9CUCU</name>
<keyword evidence="8" id="KW-0963">Cytoplasm</keyword>
<accession>A0A9P0CQX9</accession>
<evidence type="ECO:0000256" key="7">
    <source>
        <dbReference type="ARBA" id="ARBA00014308"/>
    </source>
</evidence>
<comment type="subcellular location">
    <subcellularLocation>
        <location evidence="2">Cytoplasm</location>
        <location evidence="2">Cytosol</location>
    </subcellularLocation>
</comment>
<evidence type="ECO:0000313" key="18">
    <source>
        <dbReference type="EMBL" id="CAH1103082.1"/>
    </source>
</evidence>
<dbReference type="PROSITE" id="PS00906">
    <property type="entry name" value="UROD_1"/>
    <property type="match status" value="1"/>
</dbReference>
<proteinExistence type="inferred from homology"/>
<dbReference type="EC" id="4.1.1.37" evidence="6 14"/>
<evidence type="ECO:0000259" key="17">
    <source>
        <dbReference type="PROSITE" id="PS00907"/>
    </source>
</evidence>
<dbReference type="CDD" id="cd00717">
    <property type="entry name" value="URO-D"/>
    <property type="match status" value="1"/>
</dbReference>
<evidence type="ECO:0000256" key="3">
    <source>
        <dbReference type="ARBA" id="ARBA00004804"/>
    </source>
</evidence>
<sequence length="356" mass="40171">MVSQNFPVLKNDRILKAAKGEKPDKLPIWIMRQAGRYLPEFMEFRKKHSFFEICQTPELACEVSLMPIKRYDLDAAIIFSDILVIPQALGMTVEMKTGVGPVLPEPLTVDNYKNLKKEGAVSRLKYVGEAITLTRHRLEGKVPLFGFSGAPWTLMGYMIEGGGSKTLSKAKKWLYQHPELSHQLLQLLTEVIIEYLVMQIEHGAQIVQVFDSSAEYLNKHLYTKFCLPYLKKIATGIREGVKGLKIEQVPLVLFAKGAHFCLDEQATLGYDVLGIDWTMKPESVRTTLKDKNVSVQGNLDPCALYAPKEELKKLVIDMVKNFGTDRYIVNLGHGIYPDAPVESVQTFIDTIHSIDL</sequence>
<evidence type="ECO:0000259" key="16">
    <source>
        <dbReference type="PROSITE" id="PS00906"/>
    </source>
</evidence>
<evidence type="ECO:0000256" key="5">
    <source>
        <dbReference type="ARBA" id="ARBA00011738"/>
    </source>
</evidence>
<dbReference type="InterPro" id="IPR000257">
    <property type="entry name" value="Uroporphyrinogen_deCOase"/>
</dbReference>
<keyword evidence="11 14" id="KW-0456">Lyase</keyword>
<evidence type="ECO:0000256" key="12">
    <source>
        <dbReference type="ARBA" id="ARBA00023244"/>
    </source>
</evidence>
<dbReference type="SUPFAM" id="SSF51726">
    <property type="entry name" value="UROD/MetE-like"/>
    <property type="match status" value="1"/>
</dbReference>
<dbReference type="Gene3D" id="3.20.20.210">
    <property type="match status" value="1"/>
</dbReference>
<comment type="function">
    <text evidence="1">Catalyzes the decarboxylation of four acetate groups of uroporphyrinogen-III to yield coproporphyrinogen-III.</text>
</comment>
<evidence type="ECO:0000256" key="2">
    <source>
        <dbReference type="ARBA" id="ARBA00004514"/>
    </source>
</evidence>
<evidence type="ECO:0000313" key="19">
    <source>
        <dbReference type="Proteomes" id="UP001153636"/>
    </source>
</evidence>
<keyword evidence="19" id="KW-1185">Reference proteome</keyword>
<organism evidence="18 19">
    <name type="scientific">Psylliodes chrysocephalus</name>
    <dbReference type="NCBI Taxonomy" id="3402493"/>
    <lineage>
        <taxon>Eukaryota</taxon>
        <taxon>Metazoa</taxon>
        <taxon>Ecdysozoa</taxon>
        <taxon>Arthropoda</taxon>
        <taxon>Hexapoda</taxon>
        <taxon>Insecta</taxon>
        <taxon>Pterygota</taxon>
        <taxon>Neoptera</taxon>
        <taxon>Endopterygota</taxon>
        <taxon>Coleoptera</taxon>
        <taxon>Polyphaga</taxon>
        <taxon>Cucujiformia</taxon>
        <taxon>Chrysomeloidea</taxon>
        <taxon>Chrysomelidae</taxon>
        <taxon>Galerucinae</taxon>
        <taxon>Alticini</taxon>
        <taxon>Psylliodes</taxon>
    </lineage>
</organism>
<keyword evidence="9 14" id="KW-0210">Decarboxylase</keyword>
<feature type="domain" description="Uroporphyrinogen decarboxylase (URO-D)" evidence="17">
    <location>
        <begin position="145"/>
        <end position="161"/>
    </location>
</feature>
<reference evidence="18" key="1">
    <citation type="submission" date="2022-01" db="EMBL/GenBank/DDBJ databases">
        <authorList>
            <person name="King R."/>
        </authorList>
    </citation>
    <scope>NUCLEOTIDE SEQUENCE</scope>
</reference>
<dbReference type="GO" id="GO:0006783">
    <property type="term" value="P:heme biosynthetic process"/>
    <property type="evidence" value="ECO:0007669"/>
    <property type="project" value="UniProtKB-KW"/>
</dbReference>
<keyword evidence="10" id="KW-0350">Heme biosynthesis</keyword>